<sequence>MSDYCAKKKYPWFRENIHDSICYGPKFAMFKQNVSLDIDTKRAVLKAASSVVALLSYTGDQELTECSGVIIENDATNAHIVLTSAKLIRRPTKQNVLEDHLANNLKVVIYMYHGGSYEGLVCAYDFHYNIAWIRFESDSSIPTARLRLVDDFINVNRAEEKSVYLRPHSTHFKLVPGGAIVGVGRYFSKPFDLMAAPGEFIVDRCFDEFDCNELLLGTHLITRCGEGGPLINLSGEVIGISFYETGLFTPFLPINIAQKSWEHYKVCGEVRRPFLGIVATNLWVVDISHVERVLRMVPSIGNGVHVEKVIEGSSFDSAGLLEDDAIVQCGGSTVHSFMEFFEMLWDKKVGDVLQLGIVRACENELIHVNLVFDEVVQKCHRWPRT</sequence>
<dbReference type="InterPro" id="IPR036034">
    <property type="entry name" value="PDZ_sf"/>
</dbReference>
<dbReference type="Gene3D" id="2.30.42.10">
    <property type="match status" value="1"/>
</dbReference>
<dbReference type="PANTHER" id="PTHR47389">
    <property type="entry name" value="OS09G0436400 PROTEIN"/>
    <property type="match status" value="1"/>
</dbReference>
<organism evidence="2 3">
    <name type="scientific">Lithospermum erythrorhizon</name>
    <name type="common">Purple gromwell</name>
    <name type="synonym">Lithospermum officinale var. erythrorhizon</name>
    <dbReference type="NCBI Taxonomy" id="34254"/>
    <lineage>
        <taxon>Eukaryota</taxon>
        <taxon>Viridiplantae</taxon>
        <taxon>Streptophyta</taxon>
        <taxon>Embryophyta</taxon>
        <taxon>Tracheophyta</taxon>
        <taxon>Spermatophyta</taxon>
        <taxon>Magnoliopsida</taxon>
        <taxon>eudicotyledons</taxon>
        <taxon>Gunneridae</taxon>
        <taxon>Pentapetalae</taxon>
        <taxon>asterids</taxon>
        <taxon>lamiids</taxon>
        <taxon>Boraginales</taxon>
        <taxon>Boraginaceae</taxon>
        <taxon>Boraginoideae</taxon>
        <taxon>Lithospermeae</taxon>
        <taxon>Lithospermum</taxon>
    </lineage>
</organism>
<reference evidence="2 3" key="1">
    <citation type="submission" date="2024-01" db="EMBL/GenBank/DDBJ databases">
        <title>The complete chloroplast genome sequence of Lithospermum erythrorhizon: insights into the phylogenetic relationship among Boraginaceae species and the maternal lineages of purple gromwells.</title>
        <authorList>
            <person name="Okada T."/>
            <person name="Watanabe K."/>
        </authorList>
    </citation>
    <scope>NUCLEOTIDE SEQUENCE [LARGE SCALE GENOMIC DNA]</scope>
</reference>
<evidence type="ECO:0000259" key="1">
    <source>
        <dbReference type="Pfam" id="PF13180"/>
    </source>
</evidence>
<dbReference type="SUPFAM" id="SSF50156">
    <property type="entry name" value="PDZ domain-like"/>
    <property type="match status" value="1"/>
</dbReference>
<evidence type="ECO:0000313" key="3">
    <source>
        <dbReference type="Proteomes" id="UP001454036"/>
    </source>
</evidence>
<name>A0AAV3RTV3_LITER</name>
<dbReference type="PANTHER" id="PTHR47389:SF4">
    <property type="entry name" value="OS09G0436400 PROTEIN"/>
    <property type="match status" value="1"/>
</dbReference>
<feature type="domain" description="PDZ" evidence="1">
    <location>
        <begin position="301"/>
        <end position="370"/>
    </location>
</feature>
<comment type="caution">
    <text evidence="2">The sequence shown here is derived from an EMBL/GenBank/DDBJ whole genome shotgun (WGS) entry which is preliminary data.</text>
</comment>
<dbReference type="Proteomes" id="UP001454036">
    <property type="component" value="Unassembled WGS sequence"/>
</dbReference>
<dbReference type="InterPro" id="IPR009003">
    <property type="entry name" value="Peptidase_S1_PA"/>
</dbReference>
<gene>
    <name evidence="2" type="ORF">LIER_31183</name>
</gene>
<accession>A0AAV3RTV3</accession>
<keyword evidence="3" id="KW-1185">Reference proteome</keyword>
<evidence type="ECO:0000313" key="2">
    <source>
        <dbReference type="EMBL" id="GAA0183837.1"/>
    </source>
</evidence>
<dbReference type="Pfam" id="PF13180">
    <property type="entry name" value="PDZ_2"/>
    <property type="match status" value="1"/>
</dbReference>
<dbReference type="SUPFAM" id="SSF50494">
    <property type="entry name" value="Trypsin-like serine proteases"/>
    <property type="match status" value="1"/>
</dbReference>
<proteinExistence type="predicted"/>
<dbReference type="AlphaFoldDB" id="A0AAV3RTV3"/>
<dbReference type="InterPro" id="IPR043504">
    <property type="entry name" value="Peptidase_S1_PA_chymotrypsin"/>
</dbReference>
<dbReference type="InterPro" id="IPR001478">
    <property type="entry name" value="PDZ"/>
</dbReference>
<dbReference type="Gene3D" id="2.40.10.10">
    <property type="entry name" value="Trypsin-like serine proteases"/>
    <property type="match status" value="2"/>
</dbReference>
<protein>
    <recommendedName>
        <fullName evidence="1">PDZ domain-containing protein</fullName>
    </recommendedName>
</protein>
<dbReference type="Pfam" id="PF13365">
    <property type="entry name" value="Trypsin_2"/>
    <property type="match status" value="1"/>
</dbReference>
<dbReference type="EMBL" id="BAABME010011495">
    <property type="protein sequence ID" value="GAA0183837.1"/>
    <property type="molecule type" value="Genomic_DNA"/>
</dbReference>